<evidence type="ECO:0000256" key="3">
    <source>
        <dbReference type="ARBA" id="ARBA00022741"/>
    </source>
</evidence>
<keyword evidence="3" id="KW-0547">Nucleotide-binding</keyword>
<dbReference type="InterPro" id="IPR003593">
    <property type="entry name" value="AAA+_ATPase"/>
</dbReference>
<dbReference type="Gene3D" id="3.40.50.300">
    <property type="entry name" value="P-loop containing nucleotide triphosphate hydrolases"/>
    <property type="match status" value="1"/>
</dbReference>
<evidence type="ECO:0000256" key="1">
    <source>
        <dbReference type="ARBA" id="ARBA00005417"/>
    </source>
</evidence>
<sequence>MEGSILRIRDLYVSYGKIKAINGVSIEVKKGECVAIVGANGAGKSTLLKSIMGFVKRQKGEILFLDKKIDGLATHTIAKMGISFVPEGARVFPSISVYGNLLLGAYKEKDKTTIKRRLERVYGIFPRLKERLNQAAGTLSGGERQMLAMARALMGEPKLLMVDEVSLGLMPKLVDVVFDVIDRLHKEGLTILLSEQNAHKASEVADRIYILELGKILKETDRDGILNDPLIKKAYLGM</sequence>
<evidence type="ECO:0000313" key="8">
    <source>
        <dbReference type="Proteomes" id="UP000008139"/>
    </source>
</evidence>
<keyword evidence="4" id="KW-0067">ATP-binding</keyword>
<dbReference type="KEGG" id="hmr:Hipma_1619"/>
<dbReference type="InterPro" id="IPR052156">
    <property type="entry name" value="BCAA_Transport_ATP-bd_LivF"/>
</dbReference>
<proteinExistence type="inferred from homology"/>
<reference evidence="8" key="2">
    <citation type="submission" date="2011-03" db="EMBL/GenBank/DDBJ databases">
        <title>The complete genome of Hippea maritima DSM 10411.</title>
        <authorList>
            <consortium name="US DOE Joint Genome Institute (JGI-PGF)"/>
            <person name="Lucas S."/>
            <person name="Copeland A."/>
            <person name="Lapidus A."/>
            <person name="Bruce D."/>
            <person name="Goodwin L."/>
            <person name="Pitluck S."/>
            <person name="Peters L."/>
            <person name="Kyrpides N."/>
            <person name="Mavromatis K."/>
            <person name="Pagani I."/>
            <person name="Ivanova N."/>
            <person name="Mikhailova N."/>
            <person name="Lu M."/>
            <person name="Detter J.C."/>
            <person name="Tapia R."/>
            <person name="Han C."/>
            <person name="Land M."/>
            <person name="Hauser L."/>
            <person name="Markowitz V."/>
            <person name="Cheng J.-F."/>
            <person name="Hugenholtz P."/>
            <person name="Woyke T."/>
            <person name="Wu D."/>
            <person name="Spring S."/>
            <person name="Schroeder M."/>
            <person name="Brambilla E."/>
            <person name="Klenk H.-P."/>
            <person name="Eisen J.A."/>
        </authorList>
    </citation>
    <scope>NUCLEOTIDE SEQUENCE [LARGE SCALE GENOMIC DNA]</scope>
    <source>
        <strain evidence="8">ATCC 700847 / DSM 10411 / MH2</strain>
    </source>
</reference>
<dbReference type="EMBL" id="CP002606">
    <property type="protein sequence ID" value="AEA34569.1"/>
    <property type="molecule type" value="Genomic_DNA"/>
</dbReference>
<dbReference type="Proteomes" id="UP000008139">
    <property type="component" value="Chromosome"/>
</dbReference>
<dbReference type="GO" id="GO:0016887">
    <property type="term" value="F:ATP hydrolysis activity"/>
    <property type="evidence" value="ECO:0007669"/>
    <property type="project" value="InterPro"/>
</dbReference>
<keyword evidence="5" id="KW-0029">Amino-acid transport</keyword>
<dbReference type="CDD" id="cd03224">
    <property type="entry name" value="ABC_TM1139_LivF_branched"/>
    <property type="match status" value="1"/>
</dbReference>
<dbReference type="GO" id="GO:0005524">
    <property type="term" value="F:ATP binding"/>
    <property type="evidence" value="ECO:0007669"/>
    <property type="project" value="UniProtKB-KW"/>
</dbReference>
<dbReference type="HOGENOM" id="CLU_000604_1_2_7"/>
<dbReference type="OrthoDB" id="9778870at2"/>
<dbReference type="InterPro" id="IPR003439">
    <property type="entry name" value="ABC_transporter-like_ATP-bd"/>
</dbReference>
<dbReference type="STRING" id="760142.Hipma_1619"/>
<feature type="domain" description="ABC transporter" evidence="6">
    <location>
        <begin position="6"/>
        <end position="238"/>
    </location>
</feature>
<name>F2LUH9_HIPMA</name>
<dbReference type="InParanoid" id="F2LUH9"/>
<dbReference type="eggNOG" id="COG0410">
    <property type="taxonomic scope" value="Bacteria"/>
</dbReference>
<reference evidence="7 8" key="1">
    <citation type="journal article" date="2011" name="Stand. Genomic Sci.">
        <title>Complete genome sequence of the thermophilic sulfur-reducer Hippea maritima type strain (MH(2)).</title>
        <authorList>
            <person name="Huntemann M."/>
            <person name="Lu M."/>
            <person name="Nolan M."/>
            <person name="Lapidus A."/>
            <person name="Lucas S."/>
            <person name="Hammon N."/>
            <person name="Deshpande S."/>
            <person name="Cheng J.F."/>
            <person name="Tapia R."/>
            <person name="Han C."/>
            <person name="Goodwin L."/>
            <person name="Pitluck S."/>
            <person name="Liolios K."/>
            <person name="Pagani I."/>
            <person name="Ivanova N."/>
            <person name="Ovchinikova G."/>
            <person name="Pati A."/>
            <person name="Chen A."/>
            <person name="Palaniappan K."/>
            <person name="Land M."/>
            <person name="Hauser L."/>
            <person name="Jeffries C.D."/>
            <person name="Detter J.C."/>
            <person name="Brambilla E.M."/>
            <person name="Rohde M."/>
            <person name="Spring S."/>
            <person name="Goker M."/>
            <person name="Woyke T."/>
            <person name="Bristow J."/>
            <person name="Eisen J.A."/>
            <person name="Markowitz V."/>
            <person name="Hugenholtz P."/>
            <person name="Kyrpides N.C."/>
            <person name="Klenk H.P."/>
            <person name="Mavromatis K."/>
        </authorList>
    </citation>
    <scope>NUCLEOTIDE SEQUENCE [LARGE SCALE GENOMIC DNA]</scope>
    <source>
        <strain evidence="8">ATCC 700847 / DSM 10411 / MH2</strain>
    </source>
</reference>
<evidence type="ECO:0000256" key="4">
    <source>
        <dbReference type="ARBA" id="ARBA00022840"/>
    </source>
</evidence>
<keyword evidence="2" id="KW-0813">Transport</keyword>
<gene>
    <name evidence="7" type="ordered locus">Hipma_1619</name>
</gene>
<dbReference type="PROSITE" id="PS00211">
    <property type="entry name" value="ABC_TRANSPORTER_1"/>
    <property type="match status" value="1"/>
</dbReference>
<dbReference type="Pfam" id="PF00005">
    <property type="entry name" value="ABC_tran"/>
    <property type="match status" value="1"/>
</dbReference>
<accession>F2LUH9</accession>
<evidence type="ECO:0000256" key="2">
    <source>
        <dbReference type="ARBA" id="ARBA00022448"/>
    </source>
</evidence>
<protein>
    <submittedName>
        <fullName evidence="7">ABC transporter related protein</fullName>
    </submittedName>
</protein>
<dbReference type="PANTHER" id="PTHR43820:SF4">
    <property type="entry name" value="HIGH-AFFINITY BRANCHED-CHAIN AMINO ACID TRANSPORT ATP-BINDING PROTEIN LIVF"/>
    <property type="match status" value="1"/>
</dbReference>
<evidence type="ECO:0000313" key="7">
    <source>
        <dbReference type="EMBL" id="AEA34569.1"/>
    </source>
</evidence>
<dbReference type="GO" id="GO:0015658">
    <property type="term" value="F:branched-chain amino acid transmembrane transporter activity"/>
    <property type="evidence" value="ECO:0007669"/>
    <property type="project" value="TreeGrafter"/>
</dbReference>
<dbReference type="GO" id="GO:0015807">
    <property type="term" value="P:L-amino acid transport"/>
    <property type="evidence" value="ECO:0007669"/>
    <property type="project" value="TreeGrafter"/>
</dbReference>
<organism evidence="7 8">
    <name type="scientific">Hippea maritima (strain ATCC 700847 / DSM 10411 / MH2)</name>
    <dbReference type="NCBI Taxonomy" id="760142"/>
    <lineage>
        <taxon>Bacteria</taxon>
        <taxon>Pseudomonadati</taxon>
        <taxon>Campylobacterota</taxon>
        <taxon>Desulfurellia</taxon>
        <taxon>Desulfurellales</taxon>
        <taxon>Hippeaceae</taxon>
        <taxon>Hippea</taxon>
    </lineage>
</organism>
<keyword evidence="8" id="KW-1185">Reference proteome</keyword>
<dbReference type="AlphaFoldDB" id="F2LUH9"/>
<evidence type="ECO:0000259" key="6">
    <source>
        <dbReference type="PROSITE" id="PS50893"/>
    </source>
</evidence>
<dbReference type="InterPro" id="IPR017871">
    <property type="entry name" value="ABC_transporter-like_CS"/>
</dbReference>
<dbReference type="SMART" id="SM00382">
    <property type="entry name" value="AAA"/>
    <property type="match status" value="1"/>
</dbReference>
<dbReference type="PROSITE" id="PS50893">
    <property type="entry name" value="ABC_TRANSPORTER_2"/>
    <property type="match status" value="1"/>
</dbReference>
<dbReference type="InterPro" id="IPR027417">
    <property type="entry name" value="P-loop_NTPase"/>
</dbReference>
<dbReference type="PANTHER" id="PTHR43820">
    <property type="entry name" value="HIGH-AFFINITY BRANCHED-CHAIN AMINO ACID TRANSPORT ATP-BINDING PROTEIN LIVF"/>
    <property type="match status" value="1"/>
</dbReference>
<dbReference type="RefSeq" id="WP_013682595.1">
    <property type="nucleotide sequence ID" value="NC_015318.1"/>
</dbReference>
<dbReference type="SUPFAM" id="SSF52540">
    <property type="entry name" value="P-loop containing nucleoside triphosphate hydrolases"/>
    <property type="match status" value="1"/>
</dbReference>
<comment type="similarity">
    <text evidence="1">Belongs to the ABC transporter superfamily.</text>
</comment>
<evidence type="ECO:0000256" key="5">
    <source>
        <dbReference type="ARBA" id="ARBA00022970"/>
    </source>
</evidence>